<proteinExistence type="predicted"/>
<organism evidence="5 6">
    <name type="scientific">Methanoculleus nereidis</name>
    <dbReference type="NCBI Taxonomy" id="2735141"/>
    <lineage>
        <taxon>Archaea</taxon>
        <taxon>Methanobacteriati</taxon>
        <taxon>Methanobacteriota</taxon>
        <taxon>Stenosarchaea group</taxon>
        <taxon>Methanomicrobia</taxon>
        <taxon>Methanomicrobiales</taxon>
        <taxon>Methanomicrobiaceae</taxon>
        <taxon>Methanoculleus</taxon>
    </lineage>
</organism>
<dbReference type="Pfam" id="PF01230">
    <property type="entry name" value="HIT"/>
    <property type="match status" value="1"/>
</dbReference>
<dbReference type="RefSeq" id="WP_317296021.1">
    <property type="nucleotide sequence ID" value="NZ_JABFFQ010000004.1"/>
</dbReference>
<reference evidence="5 6" key="1">
    <citation type="submission" date="2020-05" db="EMBL/GenBank/DDBJ databases">
        <title>Isolation and characterization of methanoarchaea from a cold seep at offshore SW Taiwan.</title>
        <authorList>
            <person name="Chen Y.-W."/>
            <person name="Chen S.-C."/>
            <person name="Lai M.-C."/>
        </authorList>
    </citation>
    <scope>NUCLEOTIDE SEQUENCE [LARGE SCALE GENOMIC DNA]</scope>
    <source>
        <strain evidence="5 6">YWC-01</strain>
    </source>
</reference>
<evidence type="ECO:0000313" key="6">
    <source>
        <dbReference type="Proteomes" id="UP001273768"/>
    </source>
</evidence>
<dbReference type="PROSITE" id="PS00892">
    <property type="entry name" value="HIT_1"/>
    <property type="match status" value="1"/>
</dbReference>
<evidence type="ECO:0000256" key="1">
    <source>
        <dbReference type="ARBA" id="ARBA00022741"/>
    </source>
</evidence>
<dbReference type="SUPFAM" id="SSF54197">
    <property type="entry name" value="HIT-like"/>
    <property type="match status" value="1"/>
</dbReference>
<dbReference type="PANTHER" id="PTHR42997">
    <property type="entry name" value="HIT FAMILY HYDROLASE"/>
    <property type="match status" value="1"/>
</dbReference>
<sequence>MGDIGCPFCNPAEEEIVLANNLCYARYDKYPVSPGHLLIIPFRHVANFFDATDAEHTALLALVREAKTLLDEQFHPDGYNVGVNVGKTAGQTVMHLHVHVIPRYAGDVEDPRGGVRGAIPEKQVY</sequence>
<comment type="caution">
    <text evidence="5">The sequence shown here is derived from an EMBL/GenBank/DDBJ whole genome shotgun (WGS) entry which is preliminary data.</text>
</comment>
<keyword evidence="1" id="KW-0547">Nucleotide-binding</keyword>
<dbReference type="PRINTS" id="PR00332">
    <property type="entry name" value="HISTRIAD"/>
</dbReference>
<dbReference type="Gene3D" id="3.30.428.10">
    <property type="entry name" value="HIT-like"/>
    <property type="match status" value="1"/>
</dbReference>
<dbReference type="CDD" id="cd01275">
    <property type="entry name" value="FHIT"/>
    <property type="match status" value="1"/>
</dbReference>
<evidence type="ECO:0000256" key="3">
    <source>
        <dbReference type="PROSITE-ProRule" id="PRU00464"/>
    </source>
</evidence>
<feature type="short sequence motif" description="Histidine triad motif" evidence="3">
    <location>
        <begin position="95"/>
        <end position="99"/>
    </location>
</feature>
<dbReference type="Proteomes" id="UP001273768">
    <property type="component" value="Unassembled WGS sequence"/>
</dbReference>
<name>A0ABU3Z2G2_9EURY</name>
<dbReference type="InterPro" id="IPR001310">
    <property type="entry name" value="Histidine_triad_HIT"/>
</dbReference>
<dbReference type="EMBL" id="JABFFQ010000004">
    <property type="protein sequence ID" value="MDV4342834.1"/>
    <property type="molecule type" value="Genomic_DNA"/>
</dbReference>
<evidence type="ECO:0000259" key="4">
    <source>
        <dbReference type="PROSITE" id="PS51084"/>
    </source>
</evidence>
<dbReference type="PANTHER" id="PTHR42997:SF1">
    <property type="entry name" value="AP-4-A PHOSPHORYLASE"/>
    <property type="match status" value="1"/>
</dbReference>
<evidence type="ECO:0000256" key="2">
    <source>
        <dbReference type="ARBA" id="ARBA00022801"/>
    </source>
</evidence>
<dbReference type="InterPro" id="IPR039383">
    <property type="entry name" value="FHIT"/>
</dbReference>
<accession>A0ABU3Z2G2</accession>
<evidence type="ECO:0000313" key="5">
    <source>
        <dbReference type="EMBL" id="MDV4342834.1"/>
    </source>
</evidence>
<keyword evidence="2" id="KW-0378">Hydrolase</keyword>
<dbReference type="InterPro" id="IPR052908">
    <property type="entry name" value="AP-4-A_phosphorylase"/>
</dbReference>
<keyword evidence="6" id="KW-1185">Reference proteome</keyword>
<protein>
    <submittedName>
        <fullName evidence="5">HIT family protein</fullName>
    </submittedName>
</protein>
<dbReference type="InterPro" id="IPR019808">
    <property type="entry name" value="Histidine_triad_CS"/>
</dbReference>
<feature type="domain" description="HIT" evidence="4">
    <location>
        <begin position="4"/>
        <end position="110"/>
    </location>
</feature>
<dbReference type="InterPro" id="IPR036265">
    <property type="entry name" value="HIT-like_sf"/>
</dbReference>
<gene>
    <name evidence="5" type="ORF">HL657_06535</name>
</gene>
<dbReference type="PROSITE" id="PS51084">
    <property type="entry name" value="HIT_2"/>
    <property type="match status" value="1"/>
</dbReference>
<dbReference type="InterPro" id="IPR011146">
    <property type="entry name" value="HIT-like"/>
</dbReference>